<evidence type="ECO:0000313" key="3">
    <source>
        <dbReference type="EMBL" id="QHI38515.1"/>
    </source>
</evidence>
<sequence length="798" mass="88298">MKIKLLFLIFPLFIIAQSNDTYVDLKTVPSETGIVVTKMAPFSVLNADYEYYGMYNLLQSVNELNAAGLDFDSQTLEKSMRTTSYNETIKIGGIHTTFETIHPEAISRNDVIVSGDGYKVRLNVSNIFQKKTKTIIASLTTHKRGLATSFYVDSNLFKNTTTNSISELRIDFGDGQDFRTIPFNTPIQISYVNAGKKTLTFNVRFANGEETESTSTLFVSGSNSPENMHTVTATIDPALSIYSGVDSFPGMGEYEIFLGADNSLDKPIIVIDGFDPDDTRDINAIYDLLTYTDAGGATQNLGDRIRADEDFDIVILNLPQYLKLTDNTLQLLSTITDTNGDLVIDETDYPVGSTLVDGGADFIERNAMTLVQLITTINSQKVGNEENVIIGPSMGGLISRYALKYMEDNSLSHDTRLWISFDAPHLGANVPIGFQHLFNYLAYGLDTWVGNFSVVSLRPVVDGMLKSPAARQMLTDHMESHLQSGQIAEFDDSVVLPQPHPYFDLFFNRLNGTGTSGYPENLRKVTMINGSGFGNPYLDKMNNPILPGRQVLDALIEDVAFLTDVHLKVWYGPTSGTTAEVSDIWVDAPVLCFCDIYADADSRAESFSNGIDAAMGGLFDLGALSTTFTGGDPTIDAFFMNLQTDYFNFIPTISSMALKNQNNWYAIPTPTTAENVNETPFDAWHMPVNNENHISLSPENVNFAWNEIVNNSLGINDNIQDDFIIVLNPVKEQLILNIPIDLTQLAVSIYDISGRLILEKNIVNTSNNITIPMKLNAGMYILQLGYNDKIQVEKVIVH</sequence>
<accession>A0A7L4ZPG7</accession>
<feature type="domain" description="Secretion system C-terminal sorting" evidence="2">
    <location>
        <begin position="728"/>
        <end position="797"/>
    </location>
</feature>
<keyword evidence="4" id="KW-1185">Reference proteome</keyword>
<dbReference type="SUPFAM" id="SSF53474">
    <property type="entry name" value="alpha/beta-Hydrolases"/>
    <property type="match status" value="1"/>
</dbReference>
<evidence type="ECO:0000256" key="1">
    <source>
        <dbReference type="ARBA" id="ARBA00022729"/>
    </source>
</evidence>
<protein>
    <recommendedName>
        <fullName evidence="2">Secretion system C-terminal sorting domain-containing protein</fullName>
    </recommendedName>
</protein>
<dbReference type="Pfam" id="PF18962">
    <property type="entry name" value="Por_Secre_tail"/>
    <property type="match status" value="1"/>
</dbReference>
<dbReference type="AlphaFoldDB" id="A0A7L4ZPG7"/>
<gene>
    <name evidence="3" type="ORF">IMCC3317_39080</name>
</gene>
<reference evidence="3 4" key="1">
    <citation type="journal article" date="2013" name="Int. J. Syst. Evol. Microbiol.">
        <title>Kordia antarctica sp. nov., isolated from Antarctic seawater.</title>
        <authorList>
            <person name="Baek K."/>
            <person name="Choi A."/>
            <person name="Kang I."/>
            <person name="Lee K."/>
            <person name="Cho J.C."/>
        </authorList>
    </citation>
    <scope>NUCLEOTIDE SEQUENCE [LARGE SCALE GENOMIC DNA]</scope>
    <source>
        <strain evidence="3 4">IMCC3317</strain>
    </source>
</reference>
<dbReference type="RefSeq" id="WP_160131060.1">
    <property type="nucleotide sequence ID" value="NZ_CP019288.1"/>
</dbReference>
<name>A0A7L4ZPG7_9FLAO</name>
<dbReference type="KEGG" id="kan:IMCC3317_39080"/>
<evidence type="ECO:0000313" key="4">
    <source>
        <dbReference type="Proteomes" id="UP000464657"/>
    </source>
</evidence>
<proteinExistence type="predicted"/>
<evidence type="ECO:0000259" key="2">
    <source>
        <dbReference type="Pfam" id="PF18962"/>
    </source>
</evidence>
<dbReference type="NCBIfam" id="TIGR04183">
    <property type="entry name" value="Por_Secre_tail"/>
    <property type="match status" value="1"/>
</dbReference>
<dbReference type="InterPro" id="IPR026444">
    <property type="entry name" value="Secre_tail"/>
</dbReference>
<dbReference type="InterPro" id="IPR029058">
    <property type="entry name" value="AB_hydrolase_fold"/>
</dbReference>
<dbReference type="EMBL" id="CP019288">
    <property type="protein sequence ID" value="QHI38515.1"/>
    <property type="molecule type" value="Genomic_DNA"/>
</dbReference>
<dbReference type="Gene3D" id="3.40.50.1820">
    <property type="entry name" value="alpha/beta hydrolase"/>
    <property type="match status" value="1"/>
</dbReference>
<dbReference type="Proteomes" id="UP000464657">
    <property type="component" value="Chromosome"/>
</dbReference>
<dbReference type="OrthoDB" id="4535652at2"/>
<organism evidence="3 4">
    <name type="scientific">Kordia antarctica</name>
    <dbReference type="NCBI Taxonomy" id="1218801"/>
    <lineage>
        <taxon>Bacteria</taxon>
        <taxon>Pseudomonadati</taxon>
        <taxon>Bacteroidota</taxon>
        <taxon>Flavobacteriia</taxon>
        <taxon>Flavobacteriales</taxon>
        <taxon>Flavobacteriaceae</taxon>
        <taxon>Kordia</taxon>
    </lineage>
</organism>
<keyword evidence="1" id="KW-0732">Signal</keyword>